<dbReference type="AlphaFoldDB" id="A0AA36HVG1"/>
<comment type="subcellular location">
    <subcellularLocation>
        <location evidence="1">Membrane</location>
        <topology evidence="1">Multi-pass membrane protein</topology>
    </subcellularLocation>
</comment>
<dbReference type="Pfam" id="PF03547">
    <property type="entry name" value="Mem_trans"/>
    <property type="match status" value="1"/>
</dbReference>
<protein>
    <submittedName>
        <fullName evidence="7">Uncharacterized protein</fullName>
    </submittedName>
</protein>
<keyword evidence="6" id="KW-0732">Signal</keyword>
<dbReference type="InterPro" id="IPR004776">
    <property type="entry name" value="Mem_transp_PIN-like"/>
</dbReference>
<dbReference type="Gene3D" id="1.20.1530.20">
    <property type="match status" value="1"/>
</dbReference>
<dbReference type="InterPro" id="IPR039305">
    <property type="entry name" value="PILS2/6"/>
</dbReference>
<dbReference type="GO" id="GO:0016020">
    <property type="term" value="C:membrane"/>
    <property type="evidence" value="ECO:0007669"/>
    <property type="project" value="UniProtKB-SubCell"/>
</dbReference>
<dbReference type="GO" id="GO:0055085">
    <property type="term" value="P:transmembrane transport"/>
    <property type="evidence" value="ECO:0007669"/>
    <property type="project" value="InterPro"/>
</dbReference>
<proteinExistence type="predicted"/>
<reference evidence="7" key="1">
    <citation type="submission" date="2023-08" db="EMBL/GenBank/DDBJ databases">
        <authorList>
            <person name="Chen Y."/>
            <person name="Shah S."/>
            <person name="Dougan E. K."/>
            <person name="Thang M."/>
            <person name="Chan C."/>
        </authorList>
    </citation>
    <scope>NUCLEOTIDE SEQUENCE</scope>
</reference>
<gene>
    <name evidence="7" type="ORF">EVOR1521_LOCUS5231</name>
</gene>
<dbReference type="EMBL" id="CAUJNA010000360">
    <property type="protein sequence ID" value="CAJ1376085.1"/>
    <property type="molecule type" value="Genomic_DNA"/>
</dbReference>
<feature type="transmembrane region" description="Helical" evidence="5">
    <location>
        <begin position="58"/>
        <end position="80"/>
    </location>
</feature>
<accession>A0AA36HVG1</accession>
<sequence>MEMRCLVSISFCLGAAALLNRSDFAVTKVGSEVSEVSPNLQVSVSVGSGDPAVALSEILMASLRAMGVTGTIIVVGILAARWGIVGKNASSVLSAVSANLAIPALLFSRIIYCDQCNQGRHCPECAPFSRTIASSWILMVLPLIVVGFGLALGKAAAVVTRAPAGFARGTVCAIAFGSSTSLPIVLLSVVTETLNNVGSKAMGKMDPLLHLPVYLILYPVLMFSIGNWLLRDPDAAEDCESLVPVEERRRSSLRSALRHALEPPVLASIAGLLVGLTPVRALLVDVYDQDNNAWLEWLYNGIYELGNAAVPLNLLILGCSLSKGADFEALPPRLGVVIVLCKLVLMPLIMTAVIYGLIRLVNTKDTSLWLVALLVTCMPTANNVAVMAQTGGQSKEGMATAIFLQYMVAPVSVSLWLAGFLFLLSSDGFLPTA</sequence>
<evidence type="ECO:0000256" key="2">
    <source>
        <dbReference type="ARBA" id="ARBA00022692"/>
    </source>
</evidence>
<feature type="transmembrane region" description="Helical" evidence="5">
    <location>
        <begin position="367"/>
        <end position="388"/>
    </location>
</feature>
<dbReference type="PANTHER" id="PTHR31419:SF1">
    <property type="entry name" value="PROTEIN PIN-LIKES 6"/>
    <property type="match status" value="1"/>
</dbReference>
<feature type="transmembrane region" description="Helical" evidence="5">
    <location>
        <begin position="165"/>
        <end position="191"/>
    </location>
</feature>
<evidence type="ECO:0000256" key="4">
    <source>
        <dbReference type="ARBA" id="ARBA00023136"/>
    </source>
</evidence>
<feature type="transmembrane region" description="Helical" evidence="5">
    <location>
        <begin position="132"/>
        <end position="153"/>
    </location>
</feature>
<dbReference type="InterPro" id="IPR038770">
    <property type="entry name" value="Na+/solute_symporter_sf"/>
</dbReference>
<evidence type="ECO:0000256" key="1">
    <source>
        <dbReference type="ARBA" id="ARBA00004141"/>
    </source>
</evidence>
<comment type="caution">
    <text evidence="7">The sequence shown here is derived from an EMBL/GenBank/DDBJ whole genome shotgun (WGS) entry which is preliminary data.</text>
</comment>
<evidence type="ECO:0000313" key="7">
    <source>
        <dbReference type="EMBL" id="CAJ1376085.1"/>
    </source>
</evidence>
<feature type="transmembrane region" description="Helical" evidence="5">
    <location>
        <begin position="211"/>
        <end position="230"/>
    </location>
</feature>
<organism evidence="7 8">
    <name type="scientific">Effrenium voratum</name>
    <dbReference type="NCBI Taxonomy" id="2562239"/>
    <lineage>
        <taxon>Eukaryota</taxon>
        <taxon>Sar</taxon>
        <taxon>Alveolata</taxon>
        <taxon>Dinophyceae</taxon>
        <taxon>Suessiales</taxon>
        <taxon>Symbiodiniaceae</taxon>
        <taxon>Effrenium</taxon>
    </lineage>
</organism>
<keyword evidence="3 5" id="KW-1133">Transmembrane helix</keyword>
<dbReference type="Proteomes" id="UP001178507">
    <property type="component" value="Unassembled WGS sequence"/>
</dbReference>
<keyword evidence="8" id="KW-1185">Reference proteome</keyword>
<feature type="transmembrane region" description="Helical" evidence="5">
    <location>
        <begin position="92"/>
        <end position="112"/>
    </location>
</feature>
<feature type="transmembrane region" description="Helical" evidence="5">
    <location>
        <begin position="260"/>
        <end position="282"/>
    </location>
</feature>
<feature type="transmembrane region" description="Helical" evidence="5">
    <location>
        <begin position="302"/>
        <end position="322"/>
    </location>
</feature>
<evidence type="ECO:0000256" key="6">
    <source>
        <dbReference type="SAM" id="SignalP"/>
    </source>
</evidence>
<evidence type="ECO:0000313" key="8">
    <source>
        <dbReference type="Proteomes" id="UP001178507"/>
    </source>
</evidence>
<name>A0AA36HVG1_9DINO</name>
<feature type="chain" id="PRO_5041224526" evidence="6">
    <location>
        <begin position="18"/>
        <end position="433"/>
    </location>
</feature>
<feature type="transmembrane region" description="Helical" evidence="5">
    <location>
        <begin position="334"/>
        <end position="355"/>
    </location>
</feature>
<dbReference type="PANTHER" id="PTHR31419">
    <property type="entry name" value="PROTEIN PIN-LIKES 2"/>
    <property type="match status" value="1"/>
</dbReference>
<feature type="signal peptide" evidence="6">
    <location>
        <begin position="1"/>
        <end position="17"/>
    </location>
</feature>
<feature type="transmembrane region" description="Helical" evidence="5">
    <location>
        <begin position="400"/>
        <end position="424"/>
    </location>
</feature>
<keyword evidence="4 5" id="KW-0472">Membrane</keyword>
<evidence type="ECO:0000256" key="3">
    <source>
        <dbReference type="ARBA" id="ARBA00022989"/>
    </source>
</evidence>
<evidence type="ECO:0000256" key="5">
    <source>
        <dbReference type="SAM" id="Phobius"/>
    </source>
</evidence>
<keyword evidence="2 5" id="KW-0812">Transmembrane</keyword>